<accession>N4WSV4</accession>
<dbReference type="PATRIC" id="fig|1308866.3.peg.2377"/>
<comment type="caution">
    <text evidence="1">The sequence shown here is derived from an EMBL/GenBank/DDBJ whole genome shotgun (WGS) entry which is preliminary data.</text>
</comment>
<reference evidence="1 2" key="1">
    <citation type="submission" date="2013-03" db="EMBL/GenBank/DDBJ databases">
        <title>Draft genome sequence of Gracibacillus halophilus YIM-C55.5, a moderately halophilic and thermophilic organism from the Xiaochaidamu salt lake.</title>
        <authorList>
            <person name="Sugumar T."/>
            <person name="Polireddy D.R."/>
            <person name="Antony A."/>
            <person name="Madhava Y.R."/>
            <person name="Sivakumar N."/>
        </authorList>
    </citation>
    <scope>NUCLEOTIDE SEQUENCE [LARGE SCALE GENOMIC DNA]</scope>
    <source>
        <strain evidence="1 2">YIM-C55.5</strain>
    </source>
</reference>
<evidence type="ECO:0000313" key="2">
    <source>
        <dbReference type="Proteomes" id="UP000012283"/>
    </source>
</evidence>
<dbReference type="OrthoDB" id="2088335at2"/>
<dbReference type="EMBL" id="APML01000054">
    <property type="protein sequence ID" value="ENH96251.1"/>
    <property type="molecule type" value="Genomic_DNA"/>
</dbReference>
<dbReference type="Proteomes" id="UP000012283">
    <property type="component" value="Unassembled WGS sequence"/>
</dbReference>
<proteinExistence type="predicted"/>
<gene>
    <name evidence="1" type="ORF">J416_11762</name>
</gene>
<organism evidence="1 2">
    <name type="scientific">Gracilibacillus halophilus YIM-C55.5</name>
    <dbReference type="NCBI Taxonomy" id="1308866"/>
    <lineage>
        <taxon>Bacteria</taxon>
        <taxon>Bacillati</taxon>
        <taxon>Bacillota</taxon>
        <taxon>Bacilli</taxon>
        <taxon>Bacillales</taxon>
        <taxon>Bacillaceae</taxon>
        <taxon>Gracilibacillus</taxon>
    </lineage>
</organism>
<sequence length="64" mass="7093">MVEQTKAAMEGYNYWTGEEISSFHSAAIVVAGLSSHFTSWRRGRSLTYPCQSSTEKSEGKETGE</sequence>
<evidence type="ECO:0000313" key="1">
    <source>
        <dbReference type="EMBL" id="ENH96251.1"/>
    </source>
</evidence>
<dbReference type="AlphaFoldDB" id="N4WSV4"/>
<dbReference type="RefSeq" id="WP_003471561.1">
    <property type="nucleotide sequence ID" value="NZ_APML01000054.1"/>
</dbReference>
<keyword evidence="2" id="KW-1185">Reference proteome</keyword>
<name>N4WSV4_9BACI</name>
<protein>
    <submittedName>
        <fullName evidence="1">Uncharacterized protein</fullName>
    </submittedName>
</protein>